<dbReference type="AlphaFoldDB" id="A0A915D067"/>
<dbReference type="WBParaSite" id="jg14534">
    <property type="protein sequence ID" value="jg14534"/>
    <property type="gene ID" value="jg14534"/>
</dbReference>
<keyword evidence="1" id="KW-1185">Reference proteome</keyword>
<proteinExistence type="predicted"/>
<sequence length="374" mass="42863">MTQCCSCHEVLSLFHPKLTAYLDDTCCPTESTTKIMLAAAGRACCDNSENLDKEQMISECRQPSQNVATECDTLQSYYTCFGNLTERMCGEQSQLLHYQLVSYLSSKLLNRSVDVAECKNFSDFMALQLIDAKDKKRTRRLLFCKENQLNSFSICCGQYSHKQSLTSFVQTENLTTLHFTILKRAEGLQKCTDEKIFGKSDAVNMCREKHLSDFLTPCCTAAIEQTKLLGQMNTRNAKDLSQCFLNIVNTETASCVTEKTIQKPSKIVQHLLLIAIEYAVCKNLYTSLPCHASIYYQNCQEQGRNFYFRVFSYTNNYLLHSDQAQQYEECRFLKKYVLSNGTQYLPVTSVFHADEEMEQSTTSLANLLHWNIYY</sequence>
<protein>
    <submittedName>
        <fullName evidence="2">Uncharacterized protein</fullName>
    </submittedName>
</protein>
<evidence type="ECO:0000313" key="1">
    <source>
        <dbReference type="Proteomes" id="UP000887574"/>
    </source>
</evidence>
<organism evidence="1 2">
    <name type="scientific">Ditylenchus dipsaci</name>
    <dbReference type="NCBI Taxonomy" id="166011"/>
    <lineage>
        <taxon>Eukaryota</taxon>
        <taxon>Metazoa</taxon>
        <taxon>Ecdysozoa</taxon>
        <taxon>Nematoda</taxon>
        <taxon>Chromadorea</taxon>
        <taxon>Rhabditida</taxon>
        <taxon>Tylenchina</taxon>
        <taxon>Tylenchomorpha</taxon>
        <taxon>Sphaerularioidea</taxon>
        <taxon>Anguinidae</taxon>
        <taxon>Anguininae</taxon>
        <taxon>Ditylenchus</taxon>
    </lineage>
</organism>
<accession>A0A915D067</accession>
<reference evidence="2" key="1">
    <citation type="submission" date="2022-11" db="UniProtKB">
        <authorList>
            <consortium name="WormBaseParasite"/>
        </authorList>
    </citation>
    <scope>IDENTIFICATION</scope>
</reference>
<name>A0A915D067_9BILA</name>
<evidence type="ECO:0000313" key="2">
    <source>
        <dbReference type="WBParaSite" id="jg14534"/>
    </source>
</evidence>
<dbReference type="Proteomes" id="UP000887574">
    <property type="component" value="Unplaced"/>
</dbReference>